<dbReference type="Pfam" id="PF00732">
    <property type="entry name" value="GMC_oxred_N"/>
    <property type="match status" value="1"/>
</dbReference>
<comment type="cofactor">
    <cofactor evidence="2">
        <name>FAD</name>
        <dbReference type="ChEBI" id="CHEBI:57692"/>
    </cofactor>
</comment>
<feature type="binding site" evidence="2">
    <location>
        <position position="227"/>
    </location>
    <ligand>
        <name>FAD</name>
        <dbReference type="ChEBI" id="CHEBI:57692"/>
    </ligand>
</feature>
<feature type="binding site" evidence="2">
    <location>
        <position position="91"/>
    </location>
    <ligand>
        <name>FAD</name>
        <dbReference type="ChEBI" id="CHEBI:57692"/>
    </ligand>
</feature>
<proteinExistence type="inferred from homology"/>
<reference evidence="5 6" key="1">
    <citation type="submission" date="2017-06" db="EMBL/GenBank/DDBJ databases">
        <title>Cmopartive genomic analysis of Ambrosia Fusariam Clade fungi.</title>
        <authorList>
            <person name="Stajich J.E."/>
            <person name="Carrillo J."/>
            <person name="Kijimoto T."/>
            <person name="Eskalen A."/>
            <person name="O'Donnell K."/>
            <person name="Kasson M."/>
        </authorList>
    </citation>
    <scope>NUCLEOTIDE SEQUENCE [LARGE SCALE GENOMIC DNA]</scope>
    <source>
        <strain evidence="5 6">NRRL 20438</strain>
    </source>
</reference>
<dbReference type="Proteomes" id="UP000288429">
    <property type="component" value="Unassembled WGS sequence"/>
</dbReference>
<feature type="domain" description="Glucose-methanol-choline oxidoreductase C-terminal" evidence="4">
    <location>
        <begin position="362"/>
        <end position="499"/>
    </location>
</feature>
<dbReference type="PANTHER" id="PTHR11552">
    <property type="entry name" value="GLUCOSE-METHANOL-CHOLINE GMC OXIDOREDUCTASE"/>
    <property type="match status" value="1"/>
</dbReference>
<keyword evidence="6" id="KW-1185">Reference proteome</keyword>
<feature type="domain" description="Glucose-methanol-choline oxidoreductase N-terminal" evidence="3">
    <location>
        <begin position="12"/>
        <end position="284"/>
    </location>
</feature>
<dbReference type="SUPFAM" id="SSF54373">
    <property type="entry name" value="FAD-linked reductases, C-terminal domain"/>
    <property type="match status" value="1"/>
</dbReference>
<dbReference type="Gene3D" id="3.30.410.40">
    <property type="match status" value="1"/>
</dbReference>
<dbReference type="AlphaFoldDB" id="A0A428SM62"/>
<evidence type="ECO:0008006" key="7">
    <source>
        <dbReference type="Google" id="ProtNLM"/>
    </source>
</evidence>
<dbReference type="Gene3D" id="3.50.50.60">
    <property type="entry name" value="FAD/NAD(P)-binding domain"/>
    <property type="match status" value="1"/>
</dbReference>
<evidence type="ECO:0000259" key="3">
    <source>
        <dbReference type="Pfam" id="PF00732"/>
    </source>
</evidence>
<evidence type="ECO:0000313" key="6">
    <source>
        <dbReference type="Proteomes" id="UP000288429"/>
    </source>
</evidence>
<dbReference type="Pfam" id="PF05199">
    <property type="entry name" value="GMC_oxred_C"/>
    <property type="match status" value="1"/>
</dbReference>
<dbReference type="GO" id="GO:0050660">
    <property type="term" value="F:flavin adenine dinucleotide binding"/>
    <property type="evidence" value="ECO:0007669"/>
    <property type="project" value="InterPro"/>
</dbReference>
<protein>
    <recommendedName>
        <fullName evidence="7">Glucose-methanol-choline oxidoreductase N-terminal domain-containing protein</fullName>
    </recommendedName>
</protein>
<evidence type="ECO:0000259" key="4">
    <source>
        <dbReference type="Pfam" id="PF05199"/>
    </source>
</evidence>
<keyword evidence="2" id="KW-0285">Flavoprotein</keyword>
<dbReference type="PIRSF" id="PIRSF000137">
    <property type="entry name" value="Alcohol_oxidase"/>
    <property type="match status" value="1"/>
</dbReference>
<dbReference type="InterPro" id="IPR036188">
    <property type="entry name" value="FAD/NAD-bd_sf"/>
</dbReference>
<sequence length="517" mass="57507">MSTVTDLNNTNFDYVIVGGGTAGCVIASRLAESLPDHKILMIEAGPSDLDEKQILDLRNMYNLMGSEFDYSYKSVEQPNGNSNILHSRAKVLGGCSSHNGSLAVHPFEYDCKKWEEAGAVGWDWETMKRLIRKLRTPIVPIHERHRNPIVYDFMEATNKALDIPVVDSVNHEITSANGLSKGGVSFCSLTYDQNTGYRVSASVAYIHPILRGKERRPNLTILTNGWVDHLNVVDGTATGVNLTLESGRRVKINAKKETILELEKLKISVVNDLPGVGENLMDHPEVIITWELHEPLEDKTVMWADAALLARREPANIHGDDGTVPDAMMHIYTMPFDVHQAALGYDMPKNVFSLTPNVPRSRSRGKVWLKSSDPKEKPAIDFRYYTDPKGYDEKTIVWSFRAARAIVNQQPLKKWIKREVAPGPGVQTDQELSEYGRKTGNTVYHPCGTAKMGDVVHDRMAVVDPQLKVKGIKKLRVADASMFPLIPTVNLMLTVLAVGERAAEFIVADANRSVANL</sequence>
<comment type="similarity">
    <text evidence="1">Belongs to the GMC oxidoreductase family.</text>
</comment>
<dbReference type="GO" id="GO:0016614">
    <property type="term" value="F:oxidoreductase activity, acting on CH-OH group of donors"/>
    <property type="evidence" value="ECO:0007669"/>
    <property type="project" value="InterPro"/>
</dbReference>
<gene>
    <name evidence="5" type="ORF">CDV31_015607</name>
</gene>
<dbReference type="SUPFAM" id="SSF51905">
    <property type="entry name" value="FAD/NAD(P)-binding domain"/>
    <property type="match status" value="1"/>
</dbReference>
<dbReference type="PANTHER" id="PTHR11552:SF152">
    <property type="entry name" value="OXIDASE (CODA), PUTATIVE (AFU_ORTHOLOGUE AFUA_8G04090)-RELATED"/>
    <property type="match status" value="1"/>
</dbReference>
<dbReference type="InterPro" id="IPR000172">
    <property type="entry name" value="GMC_OxRdtase_N"/>
</dbReference>
<dbReference type="InterPro" id="IPR012132">
    <property type="entry name" value="GMC_OxRdtase"/>
</dbReference>
<dbReference type="EMBL" id="NIZV01000421">
    <property type="protein sequence ID" value="RSL90847.1"/>
    <property type="molecule type" value="Genomic_DNA"/>
</dbReference>
<name>A0A428SM62_9HYPO</name>
<evidence type="ECO:0000256" key="2">
    <source>
        <dbReference type="PIRSR" id="PIRSR000137-2"/>
    </source>
</evidence>
<evidence type="ECO:0000313" key="5">
    <source>
        <dbReference type="EMBL" id="RSL90847.1"/>
    </source>
</evidence>
<comment type="caution">
    <text evidence="5">The sequence shown here is derived from an EMBL/GenBank/DDBJ whole genome shotgun (WGS) entry which is preliminary data.</text>
</comment>
<dbReference type="InterPro" id="IPR007867">
    <property type="entry name" value="GMC_OxRtase_C"/>
</dbReference>
<organism evidence="5 6">
    <name type="scientific">Fusarium ambrosium</name>
    <dbReference type="NCBI Taxonomy" id="131363"/>
    <lineage>
        <taxon>Eukaryota</taxon>
        <taxon>Fungi</taxon>
        <taxon>Dikarya</taxon>
        <taxon>Ascomycota</taxon>
        <taxon>Pezizomycotina</taxon>
        <taxon>Sordariomycetes</taxon>
        <taxon>Hypocreomycetidae</taxon>
        <taxon>Hypocreales</taxon>
        <taxon>Nectriaceae</taxon>
        <taxon>Fusarium</taxon>
        <taxon>Fusarium solani species complex</taxon>
    </lineage>
</organism>
<evidence type="ECO:0000256" key="1">
    <source>
        <dbReference type="ARBA" id="ARBA00010790"/>
    </source>
</evidence>
<keyword evidence="2" id="KW-0274">FAD</keyword>
<accession>A0A428SM62</accession>